<dbReference type="Proteomes" id="UP001157911">
    <property type="component" value="Unassembled WGS sequence"/>
</dbReference>
<evidence type="ECO:0000256" key="1">
    <source>
        <dbReference type="ARBA" id="ARBA00004613"/>
    </source>
</evidence>
<dbReference type="SMART" id="SM00912">
    <property type="entry name" value="Haemagg_act"/>
    <property type="match status" value="1"/>
</dbReference>
<dbReference type="InterPro" id="IPR011050">
    <property type="entry name" value="Pectin_lyase_fold/virulence"/>
</dbReference>
<comment type="subcellular location">
    <subcellularLocation>
        <location evidence="1">Secreted</location>
    </subcellularLocation>
</comment>
<feature type="compositionally biased region" description="Acidic residues" evidence="4">
    <location>
        <begin position="2015"/>
        <end position="2025"/>
    </location>
</feature>
<feature type="domain" description="Filamentous haemagglutinin FhaB/tRNA nuclease CdiA-like TPS" evidence="5">
    <location>
        <begin position="25"/>
        <end position="138"/>
    </location>
</feature>
<dbReference type="SUPFAM" id="SSF51126">
    <property type="entry name" value="Pectin lyase-like"/>
    <property type="match status" value="1"/>
</dbReference>
<comment type="caution">
    <text evidence="6">The sequence shown here is derived from an EMBL/GenBank/DDBJ whole genome shotgun (WGS) entry which is preliminary data.</text>
</comment>
<dbReference type="Gene3D" id="2.160.20.10">
    <property type="entry name" value="Single-stranded right-handed beta-helix, Pectin lyase-like"/>
    <property type="match status" value="1"/>
</dbReference>
<dbReference type="InterPro" id="IPR008638">
    <property type="entry name" value="FhaB/CdiA-like_TPS"/>
</dbReference>
<gene>
    <name evidence="6" type="ORF">SAMN06265339_0481</name>
</gene>
<proteinExistence type="predicted"/>
<feature type="compositionally biased region" description="Polar residues" evidence="4">
    <location>
        <begin position="1985"/>
        <end position="1995"/>
    </location>
</feature>
<evidence type="ECO:0000256" key="3">
    <source>
        <dbReference type="ARBA" id="ARBA00022729"/>
    </source>
</evidence>
<dbReference type="EMBL" id="FXUB01000001">
    <property type="protein sequence ID" value="SMP07382.1"/>
    <property type="molecule type" value="Genomic_DNA"/>
</dbReference>
<keyword evidence="3" id="KW-0732">Signal</keyword>
<evidence type="ECO:0000256" key="2">
    <source>
        <dbReference type="ARBA" id="ARBA00022525"/>
    </source>
</evidence>
<name>A0ABY1NEP5_9BACT</name>
<reference evidence="6 7" key="1">
    <citation type="submission" date="2017-05" db="EMBL/GenBank/DDBJ databases">
        <authorList>
            <person name="Varghese N."/>
            <person name="Submissions S."/>
        </authorList>
    </citation>
    <scope>NUCLEOTIDE SEQUENCE [LARGE SCALE GENOMIC DNA]</scope>
    <source>
        <strain evidence="6 7">DSM 15522</strain>
    </source>
</reference>
<dbReference type="RefSeq" id="WP_283399986.1">
    <property type="nucleotide sequence ID" value="NZ_FXUB01000001.1"/>
</dbReference>
<feature type="compositionally biased region" description="Low complexity" evidence="4">
    <location>
        <begin position="2005"/>
        <end position="2014"/>
    </location>
</feature>
<sequence length="5256" mass="549017">MAYGKSSLRKFLTTSITFLAGGQVAYALPQDGQVVAGKATITTPSTTEMLIKQATDKAIVNWSAFSIAEKELVKFNQPSSAAVILNRVVGQSPSEILGKLVANGRVFLVNPNGIVFGKSAVVDVAGLVATTLDIRDEDFLNGNYDFEQIANKPLASVINRGEIRLTDNGFVMLVAPSVSNEGFIYAKLGKVILASGTEYRFDFLGDGLITYSVDSSNSSGSVLNVGVIKADGGDVILTTKAAENVFSSVVNNEGIIEAKSLEVKGGTVVLEGGTVENSGSIDVSSGESGAESGSVTIKGSSVKNSGSILASGAENSNAGSVEIFGSTKVDLKDSSDIEAKGEGEDSSGGFVEVSGNGVVNLSGRTDVSAEDGKPGKVVVDPEDVVLGSYVTGGGDYEVNATNSITVSDSAVISTRNVGSTNATEQISLPSVGDSGNLTFTAPNITIGTNATLVTFADNDYKSGTITLNAIGGSDTSLTIKSGALLKGGDVNLYSKAEEISTFGESDAEEGSETVTLDFLAYSSGVPFAGGAKEEAQASSKIIIEKGASIEGTNVDVESQAHAKAYVAEYLPVSNVAYSVSEPSSEVTINGNIKAAGTVNIYSYANEELTAKAQTVVKVDESRDSNNFYIGVAYGKGSLTSKLSVGDASLIEGSSVNIAAEGEESVEVKGVGNAYADGTLSGSVAIAELESTVESSVSGNVVSTSGDASIKSDLNIDNFAISTSSSSGTGKTAYLKPEYYLPANAITNFMTKNSPSAKSESNSSTFSFSAAFSYVNSDTSVTDEILSGASVSSAGNLNLSSTLTYPVSNIRMGASAGVNNNDSAKKDYSFAGAVSVALIKDDVETHVYSGSSLDAVGDLNVDSKIDMSYGRDTFDKYSGSLSSAEDYYNATKYYVGETVDYLENYAFPNNLVVSTSGGSVVGVAGMVDIAHFDETSKALVDDGVAINQNVDSYGKVNVNAYENLFFLNVAGDLAGELKPTDKSAVGGSYNDLEMKQTTIAQLGGTVNATALQVNAYSKDFAFNLGIAGGIADNYAISGSFSWLGIDKTTKAYTTEGSILNVGGDYITGNNAVVVSAFDENKAINVVGGIIVGHSVGIGASAVINDINRDTESYLSGVLNVSDGDTTVSATNDGLNLGIVIAGSVVTQSTKFSNVAEDDPLDGYSLPNLFGDEPQTPTTGIAAVFAGVVNLVNTKTSAYTDNLSFVASGGSDLYLNSRYSTDSYAISGTAAVTSTDSNGAGLNGAFMADYMSLDTESYLENSTITGADDLSLFSDDVSHAVTIGAGGAVASSDNSGALVGSVTKVKKNEDLLSYATNSTVTSNTFSASVKDSSGIVSAAVDISSAKIAAGASISINDVSGTESSYLNDSDVDSGSLFLESNSDRHLLSITASASAAKDSYLLAAASASFNLSNVDVSAYVAGKKKDGVKANELDVEAIDNSTSVVVSGALTASKNAVGIGASFTYNDLSDSVSSYLSDTSVNATSVRLVSYANPSVTDVSVSVAVSKTGVGFNVVINKEENDVESYVSNSNVTSSGSFVTASFYEGENSIYGGSIVGGSEVGIGGTGTANIVSNVVKAYSYNSTIVSGASSESVNLGDFSYSVTGIGIKAEGKEDWKTYVATGTLAKGGFFGFSGTVSVDTDKDDVESYIDDSDVTSASMVDVSAVHSSDVSVMDGSMAVTSGGAAGAGVAAGAIVFKEKTTSYIEQSRVKAASVSVSSETAETPFVTAVAGSIMGEVSIAGAIGVIVSESENEAYVTDSYLYSPVVNVNAKDTFSLQDGSLPGAIIGSLSATGGPAGLGGGVGVVKVNNKTYSFIAGSQVGTSAARATVNVSANATKSINYAVANVSVGDYLGLSGSVGVISIGSDTRAFIGSSSDRTSDVWANNLNVSSVDTTNIKGGVGNAAGSAGASIGASVNVVSIHSYNAAFIGDSTNVDANSVLIGADTDRDIDVKAIGLGAGFVGVQGTVSVVHVGSSFDSNEDKAMGDTSSGVDNSITDPFRLDTGVSDVNNEVSSDTSDDSVSDDLSEDSSFEDLTLASIGKNAHVVVHGNLSLMAKNSINVDSEIGGGAFGVAGIGGTVNVIKNYGNAEAYIDSGADVSFTVPGSLLDVKTDVSDNVTAVTYAGSGGGITLGAAVTYVDLGGNGLSYIGDYASISGDVNLNFSSSEGINVDVKSIGTSAGLAVAGITQSEVDVGGETAAYVGNNVDIGSSSNKVKSLNFSASRDDSVNVYSLPVNVGAASAVASDSEIDYDPYVKVYTGYSNTVYASGDYNAVATLTYGLNSKADGVNLGICTAGESLSQISLSPQVLSSIGSGNQVNVDNFYQASSITSDSFASSNAIPSVGGGLLAGSVGSYGYLSDGSVVKSSLGTDSKVVTEGGFSLFTQRAGSDYADAEGGVGGLLAIGESEAEVDFNGENGIYFDSGSSVNSQGDVNVKAQTTSTVQSKAVAGSGGVVSGDASYASVYVDDILNVSTDSNVAIYSHDSLSMNAYKSVTFNFFADSSQASVAGASGANAYGSVDESYSDIEIGDGSSLEASEISIVATNKLSQPQTITPNSSEGSGGVIEGSASYAHLNVSNTGSKVNVGSGVLIKLDGDYFSDNDVLIKAVNDFNFYEKAKLSSGGLIDLANSEADISATDNIYSTVSIGEGANFDVMGNVILASVTNAEGNVEASSYTYGGGSYADGSSSSTIKANDIVEIKDNAVVKASHKVTILAGADDNAVGYLKTKAYTDIYNKALVPFEGSPDATASSIRYATVKIDGGATVETGYDIDITATKGDLYAYGYGRAIDLYKKALEEIKEWFGDDDGSEEYTAGTSYTAGEGDVYVDGELQTGLYRKQYVTFGEDFNPGFYVTSYVDPTTNSTAYKLVPNTVVEDDGVWKVYDADGNYVKTLNPDEESNGVSWSLITDFTIEKSIEDKIQELEDLKANYGADSQTAQDIETEIEVLKGELTDSALSQTTHIIKLGTIYASSGNININADNLYGDGKLNAPGDVSIDVVNKSPLPIELGSLIIPWSHGGHVRFNTTSIHSSDDIAKVNTSHVRPDISVTDGENSPLPSISVISEAERKMYVTSDGSTLYLYPPPVIAGYSTTDGDDSGNTYIANMGGSVTIKGTGSIIVTEPISANTITLDAGANFIFNNPNAFYFVLGDPESQFSSTADSAQSIEGSNTGTYTDSDLENEASYVSYNTSLSNIDSYSGYTLAGNNIFINADIVDINGIIQSGIPDRKITIYADPISGAIKVQESSLWIDMDDGEPVLAKTLSYELKDGKIYIPDVSVQGGTVFISGKIINTGNNAKKGWINVMDGYGKIQITNLTNYPVVIEGVDTGGIEGKVTLVDKSKDNYGNWFDPDSSKYYLTTEYTRLGDTIQVYDNMGIDSSKPVKLEQTITGRIAEYKPLDNLYYYWLKGTETGTKTVTVYQHDYGKFLGFISYSDAHYEESWKVNEYTKTLSNDELPNGSVLGVYSFDGSSPYAYKHVRVTTQDSKHTDVDEWTEWHFLVKHTIVKWTVTEKKTDRDYYFNYVKADYPIKIHFIGYDTGSVNIYSSSNVEIAGVIRNPEGNTEITAPEILSKNVGLIQGQKISLRANVIGSQTAPIKITGSLVSGSYVIPEVSVFATGDVNLYAVDTNAMISSIETAGDVNIVGDKNLVFETYDPFAGTSLSGALIKGKNIYLESKFGSVSAEGGEFINVDTDADAGGTLTVLASNGDVKIRELTGDLYLNEIKTSGDVYVEVPFGNLIDANPNEKKDDRTIAELEELWNKLGLTGDSADELKEQEIEAYNRMMKRQYQDYWKNYRNLKVNPDGTYSYSDYQEVEFKLSDEEINALKAAGWTDDMIQDYEDKMTKLYNEWGQEPYNPNFTYNVQTDDPDQYNLLTDNTWTDRQLQNPLPSFLFKKDVTDTVYMTESPNIVGNNVYIFTGGSIGIDKQDIVYNYSDPDSIPEDEKDKVYLALAAAEIGDVKIDPDNKEIIIHQRDDIDVDANGKVTAVAAGHVYLGSDSKMTVYNLFSKDDWVRLKVYGDILASSGIVNITAPQGLILESADGAIGTPDVPLSVYLDSGSPIVARALNGINLLAPNGDLYVEYIYTPGDLTLSVPNGVIHDWSQDTEADIKADSALITAAGVGDSGGSDKALNLSLGSGDLEVFSSGDVNITNDGNTVLKDSSVKGDFYLTSEGDLSVSGNVLAGIVDFNVEGNTNISSDGRLASTSGYLSLQTQGNLDIEGSVYSSDWLLLKSSGDIQVTGKVGSAGELNIIGDGNSSLVMSGGRITAYTDNVTIDGLSSFSEENGSYIDSGNVLNIHASGDIKFDSSFAGAEFTYVKSDEGSLSVLNGGEIEGYSLLDVEAQKDVDIDGSLASEGGEIRVVTGAGSFNLYTSSGSVNSIAGERQVNISAAGDVNFDNYTSVYSLGDITVNSGGDFTSAAWINGKGSVNVNAGGNINVLNPGYVHSGSAAKVTIPDVQFVKNLVEFAEEESNDKQLLLDALSYVNDKFESAVSETENVWNGYYNYFEQTVRESPYYADVRSFVFDNNLEQYIPSQTIPVNSITDIVENFDIPDGSIDLPLPQTPVVSPSQINFVAGKDVNVKALLDTDGKVDINADGNVYLYSTVLGGKVNVVASGDLIQDKKAITYSESDVSYTGKSVELNGLTLSANKTSIAGSSVEVTGFTGGESISVNSTGNIDIQGGVYGINSLTLVSGGNASIEGIAGSNGLITINSGGDFYVSRLGIVESYGKVEDIFSGYMEQLPDFIKDVINNIPMPDNLVTGISVSSRDFTVDGAVLTTGDINVSGRNGVVSGVLSGSNVNVETSADFISLDNATVVALDSIKGYSGGSASLSGYYVSGKLISWNSTGDVDVDGLMGSAGGVVTEDMLSDFADVPGSLDREQMLSEVEEAVYKTITGEINLSSYNGNVSLKGEGVYAGDDVNISAGGYATISTFIIGGKGVNVRSAGDVEQEVGKIYAIDGNVTIEGDGNFVQESGVSVNASDSVMINVKGDSILSSVNAGNFAFVEAGGGIYDSDGNEVPYDYDIISPSVTLKADSGIGRPSDALDLKTSRLEASTLYGGIYIDNDGTLNVNDVVAGEGDIYLKVINGDMFINSLIEAKKGGVSLIVPDGYIMGEGLVKADKDSLFVAGKYIGLPFYPVNVDIKGSLSLRVYGKDDYYGISAYINGYTNPMFLNVENIPPGLVFLNNVSNGGLPQDNFFYGIDTEVSNTVNEIFKFFPRMKNFKFRQATDKIDEGIFRFYVNPNNLIQEENPLISLEQ</sequence>
<dbReference type="PANTHER" id="PTHR12338:SF8">
    <property type="entry name" value="HEME_HEMOPEXIN-BINDING PROTEIN"/>
    <property type="match status" value="1"/>
</dbReference>
<evidence type="ECO:0000259" key="5">
    <source>
        <dbReference type="SMART" id="SM00912"/>
    </source>
</evidence>
<evidence type="ECO:0000313" key="7">
    <source>
        <dbReference type="Proteomes" id="UP001157911"/>
    </source>
</evidence>
<evidence type="ECO:0000256" key="4">
    <source>
        <dbReference type="SAM" id="MobiDB-lite"/>
    </source>
</evidence>
<dbReference type="InterPro" id="IPR012334">
    <property type="entry name" value="Pectin_lyas_fold"/>
</dbReference>
<dbReference type="PANTHER" id="PTHR12338">
    <property type="entry name" value="AUTOTRANSPORTER"/>
    <property type="match status" value="1"/>
</dbReference>
<dbReference type="InterPro" id="IPR050909">
    <property type="entry name" value="Bact_Autotransporter_VF"/>
</dbReference>
<organism evidence="6 7">
    <name type="scientific">Desulfurobacterium pacificum</name>
    <dbReference type="NCBI Taxonomy" id="240166"/>
    <lineage>
        <taxon>Bacteria</taxon>
        <taxon>Pseudomonadati</taxon>
        <taxon>Aquificota</taxon>
        <taxon>Aquificia</taxon>
        <taxon>Desulfurobacteriales</taxon>
        <taxon>Desulfurobacteriaceae</taxon>
        <taxon>Desulfurobacterium</taxon>
    </lineage>
</organism>
<protein>
    <submittedName>
        <fullName evidence="6">Filamentous hemagglutinin family N-terminal domain-containing protein</fullName>
    </submittedName>
</protein>
<dbReference type="NCBIfam" id="TIGR01901">
    <property type="entry name" value="adhes_NPXG"/>
    <property type="match status" value="1"/>
</dbReference>
<keyword evidence="7" id="KW-1185">Reference proteome</keyword>
<feature type="region of interest" description="Disordered" evidence="4">
    <location>
        <begin position="1977"/>
        <end position="2025"/>
    </location>
</feature>
<dbReference type="Pfam" id="PF05860">
    <property type="entry name" value="TPS"/>
    <property type="match status" value="1"/>
</dbReference>
<accession>A0ABY1NEP5</accession>
<evidence type="ECO:0000313" key="6">
    <source>
        <dbReference type="EMBL" id="SMP07382.1"/>
    </source>
</evidence>
<keyword evidence="2" id="KW-0964">Secreted</keyword>